<evidence type="ECO:0000256" key="3">
    <source>
        <dbReference type="ARBA" id="ARBA00022106"/>
    </source>
</evidence>
<evidence type="ECO:0000256" key="7">
    <source>
        <dbReference type="ARBA" id="ARBA00022989"/>
    </source>
</evidence>
<keyword evidence="4" id="KW-0813">Transport</keyword>
<keyword evidence="9" id="KW-0046">Antibiotic resistance</keyword>
<dbReference type="InterPro" id="IPR051327">
    <property type="entry name" value="MATE_MepA_subfamily"/>
</dbReference>
<keyword evidence="8 10" id="KW-0472">Membrane</keyword>
<name>A0A0A8HAK9_9BACT</name>
<dbReference type="GO" id="GO:0046677">
    <property type="term" value="P:response to antibiotic"/>
    <property type="evidence" value="ECO:0007669"/>
    <property type="project" value="UniProtKB-KW"/>
</dbReference>
<protein>
    <recommendedName>
        <fullName evidence="3">Multidrug export protein MepA</fullName>
    </recommendedName>
</protein>
<feature type="transmembrane region" description="Helical" evidence="10">
    <location>
        <begin position="191"/>
        <end position="216"/>
    </location>
</feature>
<evidence type="ECO:0000313" key="12">
    <source>
        <dbReference type="Proteomes" id="UP000031135"/>
    </source>
</evidence>
<feature type="transmembrane region" description="Helical" evidence="10">
    <location>
        <begin position="416"/>
        <end position="436"/>
    </location>
</feature>
<evidence type="ECO:0000256" key="6">
    <source>
        <dbReference type="ARBA" id="ARBA00022692"/>
    </source>
</evidence>
<feature type="transmembrane region" description="Helical" evidence="10">
    <location>
        <begin position="92"/>
        <end position="116"/>
    </location>
</feature>
<dbReference type="InterPro" id="IPR045070">
    <property type="entry name" value="MATE_MepA-like"/>
</dbReference>
<dbReference type="KEGG" id="csm:CSUB8521_1285"/>
<evidence type="ECO:0000256" key="8">
    <source>
        <dbReference type="ARBA" id="ARBA00023136"/>
    </source>
</evidence>
<dbReference type="OrthoDB" id="9808954at2"/>
<dbReference type="EMBL" id="CP007772">
    <property type="protein sequence ID" value="AJC91116.1"/>
    <property type="molecule type" value="Genomic_DNA"/>
</dbReference>
<feature type="transmembrane region" description="Helical" evidence="10">
    <location>
        <begin position="164"/>
        <end position="185"/>
    </location>
</feature>
<accession>A0A0A8HAK9</accession>
<organism evidence="11 12">
    <name type="scientific">Campylobacter subantarcticus LMG 24374</name>
    <dbReference type="NCBI Taxonomy" id="1388751"/>
    <lineage>
        <taxon>Bacteria</taxon>
        <taxon>Pseudomonadati</taxon>
        <taxon>Campylobacterota</taxon>
        <taxon>Epsilonproteobacteria</taxon>
        <taxon>Campylobacterales</taxon>
        <taxon>Campylobacteraceae</taxon>
        <taxon>Campylobacter</taxon>
    </lineage>
</organism>
<proteinExistence type="inferred from homology"/>
<keyword evidence="5" id="KW-1003">Cell membrane</keyword>
<comment type="similarity">
    <text evidence="2">Belongs to the multi antimicrobial extrusion (MATE) (TC 2.A.66.1) family. MepA subfamily.</text>
</comment>
<dbReference type="PIRSF" id="PIRSF006603">
    <property type="entry name" value="DinF"/>
    <property type="match status" value="1"/>
</dbReference>
<dbReference type="AlphaFoldDB" id="A0A0A8HAK9"/>
<feature type="transmembrane region" description="Helical" evidence="10">
    <location>
        <begin position="58"/>
        <end position="80"/>
    </location>
</feature>
<dbReference type="InterPro" id="IPR048279">
    <property type="entry name" value="MdtK-like"/>
</dbReference>
<evidence type="ECO:0000256" key="9">
    <source>
        <dbReference type="ARBA" id="ARBA00023251"/>
    </source>
</evidence>
<dbReference type="CDD" id="cd13143">
    <property type="entry name" value="MATE_MepA_like"/>
    <property type="match status" value="1"/>
</dbReference>
<dbReference type="InterPro" id="IPR002528">
    <property type="entry name" value="MATE_fam"/>
</dbReference>
<evidence type="ECO:0000256" key="1">
    <source>
        <dbReference type="ARBA" id="ARBA00004651"/>
    </source>
</evidence>
<dbReference type="Pfam" id="PF01554">
    <property type="entry name" value="MatE"/>
    <property type="match status" value="2"/>
</dbReference>
<evidence type="ECO:0000256" key="2">
    <source>
        <dbReference type="ARBA" id="ARBA00008417"/>
    </source>
</evidence>
<feature type="transmembrane region" description="Helical" evidence="10">
    <location>
        <begin position="268"/>
        <end position="291"/>
    </location>
</feature>
<evidence type="ECO:0000256" key="4">
    <source>
        <dbReference type="ARBA" id="ARBA00022448"/>
    </source>
</evidence>
<dbReference type="GO" id="GO:0005886">
    <property type="term" value="C:plasma membrane"/>
    <property type="evidence" value="ECO:0007669"/>
    <property type="project" value="UniProtKB-SubCell"/>
</dbReference>
<dbReference type="GO" id="GO:0042910">
    <property type="term" value="F:xenobiotic transmembrane transporter activity"/>
    <property type="evidence" value="ECO:0007669"/>
    <property type="project" value="InterPro"/>
</dbReference>
<comment type="subcellular location">
    <subcellularLocation>
        <location evidence="1">Cell membrane</location>
        <topology evidence="1">Multi-pass membrane protein</topology>
    </subcellularLocation>
</comment>
<evidence type="ECO:0000256" key="5">
    <source>
        <dbReference type="ARBA" id="ARBA00022475"/>
    </source>
</evidence>
<feature type="transmembrane region" description="Helical" evidence="10">
    <location>
        <begin position="386"/>
        <end position="410"/>
    </location>
</feature>
<dbReference type="Proteomes" id="UP000031135">
    <property type="component" value="Chromosome"/>
</dbReference>
<feature type="transmembrane region" description="Helical" evidence="10">
    <location>
        <begin position="354"/>
        <end position="374"/>
    </location>
</feature>
<feature type="transmembrane region" description="Helical" evidence="10">
    <location>
        <begin position="312"/>
        <end position="334"/>
    </location>
</feature>
<reference evidence="11 12" key="1">
    <citation type="journal article" date="2014" name="Genome Biol. Evol.">
        <title>Comparative Genomics of the Campylobacter lari Group.</title>
        <authorList>
            <person name="Miller W.G."/>
            <person name="Yee E."/>
            <person name="Chapman M.H."/>
            <person name="Smith T.P."/>
            <person name="Bono J.L."/>
            <person name="Huynh S."/>
            <person name="Parker C.T."/>
            <person name="Vandamme P."/>
            <person name="Luong K."/>
            <person name="Korlach J."/>
        </authorList>
    </citation>
    <scope>NUCLEOTIDE SEQUENCE [LARGE SCALE GENOMIC DNA]</scope>
    <source>
        <strain evidence="11 12">LMG 24374</strain>
    </source>
</reference>
<gene>
    <name evidence="11" type="ORF">CSUB8521_1285</name>
</gene>
<dbReference type="HOGENOM" id="CLU_012893_0_2_7"/>
<dbReference type="GO" id="GO:0015297">
    <property type="term" value="F:antiporter activity"/>
    <property type="evidence" value="ECO:0007669"/>
    <property type="project" value="InterPro"/>
</dbReference>
<dbReference type="PANTHER" id="PTHR43823:SF3">
    <property type="entry name" value="MULTIDRUG EXPORT PROTEIN MEPA"/>
    <property type="match status" value="1"/>
</dbReference>
<feature type="transmembrane region" description="Helical" evidence="10">
    <location>
        <begin position="236"/>
        <end position="256"/>
    </location>
</feature>
<evidence type="ECO:0000256" key="10">
    <source>
        <dbReference type="SAM" id="Phobius"/>
    </source>
</evidence>
<dbReference type="PANTHER" id="PTHR43823">
    <property type="entry name" value="SPORULATION PROTEIN YKVU"/>
    <property type="match status" value="1"/>
</dbReference>
<sequence length="444" mass="49800">MSIHNFYTTLNPTTLFIKYALPNMASMAFIYLYVIIDGIFVGRYLGSNALAAMNLMMPFIMISFALADMIAIGSSVQIAINLGKGKIEKARAIFSFCIVLIFAISCLMGILGFFLAKTLSVFMGANENIQSLSTEYMQIFAIFAPFIMLTFAMDNYLRICGKTFYSMIVNIITALSNIFLDWLFIVVFDWGLFSAALATCIGMFLGSILGILPFVFKDLTLKFKKPIIKLQILKNILYNGSSEFFSNISSSFYTILANAFLLKLSGNTAVAAFSVILYLSTFVFMLVLAMCDAMQPALSYNYGHKNITRIQAIFKRMFFASWGVSTMAFLFVYLFNTLIVDIFNKDNNQDFIHIAQNALIFFSFSFLFSWFGKLCASFFTALDKPLLSLGISIAQSLIFPFLSLFILTQFLGINGVWLATLVGDICMIFIASFLVYKTFKKPNS</sequence>
<feature type="transmembrane region" description="Helical" evidence="10">
    <location>
        <begin position="28"/>
        <end position="46"/>
    </location>
</feature>
<keyword evidence="6 10" id="KW-0812">Transmembrane</keyword>
<evidence type="ECO:0000313" key="11">
    <source>
        <dbReference type="EMBL" id="AJC91116.1"/>
    </source>
</evidence>
<dbReference type="NCBIfam" id="TIGR00797">
    <property type="entry name" value="matE"/>
    <property type="match status" value="1"/>
</dbReference>
<keyword evidence="7 10" id="KW-1133">Transmembrane helix</keyword>
<feature type="transmembrane region" description="Helical" evidence="10">
    <location>
        <begin position="136"/>
        <end position="157"/>
    </location>
</feature>